<evidence type="ECO:0000313" key="4">
    <source>
        <dbReference type="Proteomes" id="UP000659654"/>
    </source>
</evidence>
<accession>A0A1I7RS32</accession>
<organism evidence="3 5">
    <name type="scientific">Bursaphelenchus xylophilus</name>
    <name type="common">Pinewood nematode worm</name>
    <name type="synonym">Aphelenchoides xylophilus</name>
    <dbReference type="NCBI Taxonomy" id="6326"/>
    <lineage>
        <taxon>Eukaryota</taxon>
        <taxon>Metazoa</taxon>
        <taxon>Ecdysozoa</taxon>
        <taxon>Nematoda</taxon>
        <taxon>Chromadorea</taxon>
        <taxon>Rhabditida</taxon>
        <taxon>Tylenchina</taxon>
        <taxon>Tylenchomorpha</taxon>
        <taxon>Aphelenchoidea</taxon>
        <taxon>Aphelenchoididae</taxon>
        <taxon>Bursaphelenchus</taxon>
    </lineage>
</organism>
<dbReference type="WBParaSite" id="BXY_0353600.1">
    <property type="protein sequence ID" value="BXY_0353600.1"/>
    <property type="gene ID" value="BXY_0353600"/>
</dbReference>
<name>A0A1I7RS32_BURXY</name>
<evidence type="ECO:0000313" key="3">
    <source>
        <dbReference type="Proteomes" id="UP000095284"/>
    </source>
</evidence>
<evidence type="ECO:0000256" key="1">
    <source>
        <dbReference type="SAM" id="MobiDB-lite"/>
    </source>
</evidence>
<dbReference type="EMBL" id="CAJFCV020000005">
    <property type="protein sequence ID" value="CAG9123271.1"/>
    <property type="molecule type" value="Genomic_DNA"/>
</dbReference>
<protein>
    <submittedName>
        <fullName evidence="2">(pine wood nematode) hypothetical protein</fullName>
    </submittedName>
</protein>
<evidence type="ECO:0000313" key="5">
    <source>
        <dbReference type="WBParaSite" id="BXY_0353600.1"/>
    </source>
</evidence>
<dbReference type="AlphaFoldDB" id="A0A1I7RS32"/>
<sequence>MKEPKRGEIYAYLGGQMSPALTEIRSRPAAIKFGVSGLDLMESGQSARTAGEMAEAGGPRPLPNKPGNHFGAAVLKERKQ</sequence>
<reference evidence="5" key="1">
    <citation type="submission" date="2016-11" db="UniProtKB">
        <authorList>
            <consortium name="WormBaseParasite"/>
        </authorList>
    </citation>
    <scope>IDENTIFICATION</scope>
</reference>
<gene>
    <name evidence="2" type="ORF">BXYJ_LOCUS11906</name>
</gene>
<dbReference type="EMBL" id="CAJFDI010000005">
    <property type="protein sequence ID" value="CAD5231810.1"/>
    <property type="molecule type" value="Genomic_DNA"/>
</dbReference>
<feature type="region of interest" description="Disordered" evidence="1">
    <location>
        <begin position="44"/>
        <end position="80"/>
    </location>
</feature>
<evidence type="ECO:0000313" key="2">
    <source>
        <dbReference type="EMBL" id="CAD5231810.1"/>
    </source>
</evidence>
<dbReference type="Proteomes" id="UP000095284">
    <property type="component" value="Unplaced"/>
</dbReference>
<dbReference type="Proteomes" id="UP000659654">
    <property type="component" value="Unassembled WGS sequence"/>
</dbReference>
<keyword evidence="4" id="KW-1185">Reference proteome</keyword>
<reference evidence="2" key="2">
    <citation type="submission" date="2020-09" db="EMBL/GenBank/DDBJ databases">
        <authorList>
            <person name="Kikuchi T."/>
        </authorList>
    </citation>
    <scope>NUCLEOTIDE SEQUENCE</scope>
    <source>
        <strain evidence="2">Ka4C1</strain>
    </source>
</reference>
<dbReference type="Proteomes" id="UP000582659">
    <property type="component" value="Unassembled WGS sequence"/>
</dbReference>
<proteinExistence type="predicted"/>